<name>A0A4Y2NKD5_ARAVE</name>
<sequence length="137" mass="14853">MPDPSPSQNSTVNYPPAHATTSAVLIYGQQSKRCDGYQNWLDIQPSAPILTGNRPSWVMEWNGEVLALRGSRGTVHRSNRVRVNGLMVPSPLNITKPNTYRSTALSSQTSNCPNASGVYNGPKAELVTEVKATLEAD</sequence>
<protein>
    <submittedName>
        <fullName evidence="1">Uncharacterized protein</fullName>
    </submittedName>
</protein>
<reference evidence="1 2" key="1">
    <citation type="journal article" date="2019" name="Sci. Rep.">
        <title>Orb-weaving spider Araneus ventricosus genome elucidates the spidroin gene catalogue.</title>
        <authorList>
            <person name="Kono N."/>
            <person name="Nakamura H."/>
            <person name="Ohtoshi R."/>
            <person name="Moran D.A.P."/>
            <person name="Shinohara A."/>
            <person name="Yoshida Y."/>
            <person name="Fujiwara M."/>
            <person name="Mori M."/>
            <person name="Tomita M."/>
            <person name="Arakawa K."/>
        </authorList>
    </citation>
    <scope>NUCLEOTIDE SEQUENCE [LARGE SCALE GENOMIC DNA]</scope>
</reference>
<dbReference type="EMBL" id="BGPR01009295">
    <property type="protein sequence ID" value="GBN39139.1"/>
    <property type="molecule type" value="Genomic_DNA"/>
</dbReference>
<dbReference type="AlphaFoldDB" id="A0A4Y2NKD5"/>
<proteinExistence type="predicted"/>
<gene>
    <name evidence="1" type="ORF">AVEN_189551_1</name>
</gene>
<keyword evidence="2" id="KW-1185">Reference proteome</keyword>
<comment type="caution">
    <text evidence="1">The sequence shown here is derived from an EMBL/GenBank/DDBJ whole genome shotgun (WGS) entry which is preliminary data.</text>
</comment>
<organism evidence="1 2">
    <name type="scientific">Araneus ventricosus</name>
    <name type="common">Orbweaver spider</name>
    <name type="synonym">Epeira ventricosa</name>
    <dbReference type="NCBI Taxonomy" id="182803"/>
    <lineage>
        <taxon>Eukaryota</taxon>
        <taxon>Metazoa</taxon>
        <taxon>Ecdysozoa</taxon>
        <taxon>Arthropoda</taxon>
        <taxon>Chelicerata</taxon>
        <taxon>Arachnida</taxon>
        <taxon>Araneae</taxon>
        <taxon>Araneomorphae</taxon>
        <taxon>Entelegynae</taxon>
        <taxon>Araneoidea</taxon>
        <taxon>Araneidae</taxon>
        <taxon>Araneus</taxon>
    </lineage>
</organism>
<evidence type="ECO:0000313" key="1">
    <source>
        <dbReference type="EMBL" id="GBN39139.1"/>
    </source>
</evidence>
<evidence type="ECO:0000313" key="2">
    <source>
        <dbReference type="Proteomes" id="UP000499080"/>
    </source>
</evidence>
<accession>A0A4Y2NKD5</accession>
<dbReference type="Proteomes" id="UP000499080">
    <property type="component" value="Unassembled WGS sequence"/>
</dbReference>